<reference evidence="2 3" key="1">
    <citation type="submission" date="2020-09" db="EMBL/GenBank/DDBJ databases">
        <title>De no assembly of potato wild relative species, Solanum commersonii.</title>
        <authorList>
            <person name="Cho K."/>
        </authorList>
    </citation>
    <scope>NUCLEOTIDE SEQUENCE [LARGE SCALE GENOMIC DNA]</scope>
    <source>
        <strain evidence="2">LZ3.2</strain>
        <tissue evidence="2">Leaf</tissue>
    </source>
</reference>
<organism evidence="2 3">
    <name type="scientific">Solanum commersonii</name>
    <name type="common">Commerson's wild potato</name>
    <name type="synonym">Commerson's nightshade</name>
    <dbReference type="NCBI Taxonomy" id="4109"/>
    <lineage>
        <taxon>Eukaryota</taxon>
        <taxon>Viridiplantae</taxon>
        <taxon>Streptophyta</taxon>
        <taxon>Embryophyta</taxon>
        <taxon>Tracheophyta</taxon>
        <taxon>Spermatophyta</taxon>
        <taxon>Magnoliopsida</taxon>
        <taxon>eudicotyledons</taxon>
        <taxon>Gunneridae</taxon>
        <taxon>Pentapetalae</taxon>
        <taxon>asterids</taxon>
        <taxon>lamiids</taxon>
        <taxon>Solanales</taxon>
        <taxon>Solanaceae</taxon>
        <taxon>Solanoideae</taxon>
        <taxon>Solaneae</taxon>
        <taxon>Solanum</taxon>
    </lineage>
</organism>
<comment type="caution">
    <text evidence="2">The sequence shown here is derived from an EMBL/GenBank/DDBJ whole genome shotgun (WGS) entry which is preliminary data.</text>
</comment>
<name>A0A9J5YKF0_SOLCO</name>
<proteinExistence type="predicted"/>
<dbReference type="AlphaFoldDB" id="A0A9J5YKF0"/>
<dbReference type="Proteomes" id="UP000824120">
    <property type="component" value="Chromosome 6"/>
</dbReference>
<keyword evidence="3" id="KW-1185">Reference proteome</keyword>
<evidence type="ECO:0000256" key="1">
    <source>
        <dbReference type="SAM" id="MobiDB-lite"/>
    </source>
</evidence>
<evidence type="ECO:0000313" key="3">
    <source>
        <dbReference type="Proteomes" id="UP000824120"/>
    </source>
</evidence>
<sequence>MSDYAKFFGISKLGKTYAKSLGGDLVELKNDMDICNIALFMHDGEIIHIYVCDDTILEDVGPSEGQISQSLSQVVEYFNAHGKSDGSLTAQPKKPNLGLGSSSSFPSSERVENDGVAKVMKVM</sequence>
<evidence type="ECO:0000313" key="2">
    <source>
        <dbReference type="EMBL" id="KAG5600825.1"/>
    </source>
</evidence>
<accession>A0A9J5YKF0</accession>
<gene>
    <name evidence="2" type="ORF">H5410_032195</name>
</gene>
<dbReference type="OrthoDB" id="1328712at2759"/>
<feature type="region of interest" description="Disordered" evidence="1">
    <location>
        <begin position="83"/>
        <end position="112"/>
    </location>
</feature>
<protein>
    <submittedName>
        <fullName evidence="2">Uncharacterized protein</fullName>
    </submittedName>
</protein>
<dbReference type="EMBL" id="JACXVP010000006">
    <property type="protein sequence ID" value="KAG5600825.1"/>
    <property type="molecule type" value="Genomic_DNA"/>
</dbReference>